<evidence type="ECO:0000256" key="5">
    <source>
        <dbReference type="ARBA" id="ARBA00023136"/>
    </source>
</evidence>
<keyword evidence="4 6" id="KW-1133">Transmembrane helix</keyword>
<comment type="subcellular location">
    <subcellularLocation>
        <location evidence="1">Cell membrane</location>
        <topology evidence="1">Multi-pass membrane protein</topology>
    </subcellularLocation>
</comment>
<comment type="caution">
    <text evidence="7">The sequence shown here is derived from an EMBL/GenBank/DDBJ whole genome shotgun (WGS) entry which is preliminary data.</text>
</comment>
<dbReference type="Proteomes" id="UP001597171">
    <property type="component" value="Unassembled WGS sequence"/>
</dbReference>
<evidence type="ECO:0000313" key="8">
    <source>
        <dbReference type="Proteomes" id="UP001597171"/>
    </source>
</evidence>
<feature type="transmembrane region" description="Helical" evidence="6">
    <location>
        <begin position="179"/>
        <end position="197"/>
    </location>
</feature>
<evidence type="ECO:0000256" key="6">
    <source>
        <dbReference type="SAM" id="Phobius"/>
    </source>
</evidence>
<dbReference type="InterPro" id="IPR001851">
    <property type="entry name" value="ABC_transp_permease"/>
</dbReference>
<dbReference type="RefSeq" id="WP_378773861.1">
    <property type="nucleotide sequence ID" value="NZ_JBHTMX010000004.1"/>
</dbReference>
<dbReference type="CDD" id="cd06581">
    <property type="entry name" value="TM_PBP1_LivM_like"/>
    <property type="match status" value="1"/>
</dbReference>
<feature type="transmembrane region" description="Helical" evidence="6">
    <location>
        <begin position="74"/>
        <end position="94"/>
    </location>
</feature>
<dbReference type="EMBL" id="JBHTMX010000004">
    <property type="protein sequence ID" value="MFD1330678.1"/>
    <property type="molecule type" value="Genomic_DNA"/>
</dbReference>
<feature type="transmembrane region" description="Helical" evidence="6">
    <location>
        <begin position="20"/>
        <end position="41"/>
    </location>
</feature>
<evidence type="ECO:0000256" key="2">
    <source>
        <dbReference type="ARBA" id="ARBA00022475"/>
    </source>
</evidence>
<evidence type="ECO:0000256" key="4">
    <source>
        <dbReference type="ARBA" id="ARBA00022989"/>
    </source>
</evidence>
<gene>
    <name evidence="7" type="ORF">ACFQ4O_01545</name>
</gene>
<protein>
    <submittedName>
        <fullName evidence="7">Branched-chain amino acid ABC transporter permease</fullName>
    </submittedName>
</protein>
<name>A0ABW3Z412_9HYPH</name>
<proteinExistence type="predicted"/>
<feature type="transmembrane region" description="Helical" evidence="6">
    <location>
        <begin position="262"/>
        <end position="288"/>
    </location>
</feature>
<evidence type="ECO:0000313" key="7">
    <source>
        <dbReference type="EMBL" id="MFD1330678.1"/>
    </source>
</evidence>
<dbReference type="Pfam" id="PF02653">
    <property type="entry name" value="BPD_transp_2"/>
    <property type="match status" value="1"/>
</dbReference>
<evidence type="ECO:0000256" key="1">
    <source>
        <dbReference type="ARBA" id="ARBA00004651"/>
    </source>
</evidence>
<keyword evidence="5 6" id="KW-0472">Membrane</keyword>
<keyword evidence="3 6" id="KW-0812">Transmembrane</keyword>
<dbReference type="InterPro" id="IPR043428">
    <property type="entry name" value="LivM-like"/>
</dbReference>
<dbReference type="PANTHER" id="PTHR30482">
    <property type="entry name" value="HIGH-AFFINITY BRANCHED-CHAIN AMINO ACID TRANSPORT SYSTEM PERMEASE"/>
    <property type="match status" value="1"/>
</dbReference>
<keyword evidence="8" id="KW-1185">Reference proteome</keyword>
<dbReference type="PANTHER" id="PTHR30482:SF10">
    <property type="entry name" value="HIGH-AFFINITY BRANCHED-CHAIN AMINO ACID TRANSPORT PROTEIN BRAE"/>
    <property type="match status" value="1"/>
</dbReference>
<feature type="transmembrane region" description="Helical" evidence="6">
    <location>
        <begin position="48"/>
        <end position="68"/>
    </location>
</feature>
<feature type="transmembrane region" description="Helical" evidence="6">
    <location>
        <begin position="308"/>
        <end position="330"/>
    </location>
</feature>
<keyword evidence="2" id="KW-1003">Cell membrane</keyword>
<feature type="transmembrane region" description="Helical" evidence="6">
    <location>
        <begin position="101"/>
        <end position="123"/>
    </location>
</feature>
<accession>A0ABW3Z412</accession>
<evidence type="ECO:0000256" key="3">
    <source>
        <dbReference type="ARBA" id="ARBA00022692"/>
    </source>
</evidence>
<feature type="transmembrane region" description="Helical" evidence="6">
    <location>
        <begin position="228"/>
        <end position="250"/>
    </location>
</feature>
<organism evidence="7 8">
    <name type="scientific">Methylopila musalis</name>
    <dbReference type="NCBI Taxonomy" id="1134781"/>
    <lineage>
        <taxon>Bacteria</taxon>
        <taxon>Pseudomonadati</taxon>
        <taxon>Pseudomonadota</taxon>
        <taxon>Alphaproteobacteria</taxon>
        <taxon>Hyphomicrobiales</taxon>
        <taxon>Methylopilaceae</taxon>
        <taxon>Methylopila</taxon>
    </lineage>
</organism>
<reference evidence="8" key="1">
    <citation type="journal article" date="2019" name="Int. J. Syst. Evol. Microbiol.">
        <title>The Global Catalogue of Microorganisms (GCM) 10K type strain sequencing project: providing services to taxonomists for standard genome sequencing and annotation.</title>
        <authorList>
            <consortium name="The Broad Institute Genomics Platform"/>
            <consortium name="The Broad Institute Genome Sequencing Center for Infectious Disease"/>
            <person name="Wu L."/>
            <person name="Ma J."/>
        </authorList>
    </citation>
    <scope>NUCLEOTIDE SEQUENCE [LARGE SCALE GENOMIC DNA]</scope>
    <source>
        <strain evidence="8">CCUG 61696</strain>
    </source>
</reference>
<sequence>MSAPDDRLAQAKAEPLHPPVPGWAKALLVLGAVAVFAAPLATQNSHQLHVLITIFLYAAMAQSWNIMAGFSGQISLGHAAFFGLGAYATGVLYAHYGVTPWVGAVVGVALSVLAAAFIGVATLRLKGHHFTLATLLVGFSLQIVFARWEWVGAASGLLLPLDRANPWWSLQFFGSKTPYYGMAATLAAGATLVAWALGRSRLGYRLQAIRHEPDAAASLGVRVARDKVVAFAISAALMSVSGSFLSVYLLSLDPERFFSVELSAMVVLVTVLGGCGTVLGPIVGALILVPLQEYARGLFGGTGRAADLLIYGALILAICVWRPAGVLSLLGERLRRRERAA</sequence>